<dbReference type="AlphaFoldDB" id="A0A438JYL4"/>
<dbReference type="InterPro" id="IPR036691">
    <property type="entry name" value="Endo/exonu/phosph_ase_sf"/>
</dbReference>
<proteinExistence type="predicted"/>
<accession>A0A438JYL4</accession>
<dbReference type="Gene3D" id="3.60.10.10">
    <property type="entry name" value="Endonuclease/exonuclease/phosphatase"/>
    <property type="match status" value="1"/>
</dbReference>
<protein>
    <submittedName>
        <fullName evidence="1">Carbon catabolite repressor protein 4-like 5</fullName>
    </submittedName>
</protein>
<dbReference type="Proteomes" id="UP000288805">
    <property type="component" value="Unassembled WGS sequence"/>
</dbReference>
<reference evidence="1 2" key="1">
    <citation type="journal article" date="2018" name="PLoS Genet.">
        <title>Population sequencing reveals clonal diversity and ancestral inbreeding in the grapevine cultivar Chardonnay.</title>
        <authorList>
            <person name="Roach M.J."/>
            <person name="Johnson D.L."/>
            <person name="Bohlmann J."/>
            <person name="van Vuuren H.J."/>
            <person name="Jones S.J."/>
            <person name="Pretorius I.S."/>
            <person name="Schmidt S.A."/>
            <person name="Borneman A.R."/>
        </authorList>
    </citation>
    <scope>NUCLEOTIDE SEQUENCE [LARGE SCALE GENOMIC DNA]</scope>
    <source>
        <strain evidence="2">cv. Chardonnay</strain>
        <tissue evidence="1">Leaf</tissue>
    </source>
</reference>
<comment type="caution">
    <text evidence="1">The sequence shown here is derived from an EMBL/GenBank/DDBJ whole genome shotgun (WGS) entry which is preliminary data.</text>
</comment>
<name>A0A438JYL4_VITVI</name>
<evidence type="ECO:0000313" key="1">
    <source>
        <dbReference type="EMBL" id="RVX14029.1"/>
    </source>
</evidence>
<dbReference type="EMBL" id="QGNW01000022">
    <property type="protein sequence ID" value="RVX14029.1"/>
    <property type="molecule type" value="Genomic_DNA"/>
</dbReference>
<evidence type="ECO:0000313" key="2">
    <source>
        <dbReference type="Proteomes" id="UP000288805"/>
    </source>
</evidence>
<sequence>MSWMHLHSNNMLAWLQEVDRFNDLNNLLKKGGFKGVYKARTGEAYDGCAMFWKDDL</sequence>
<gene>
    <name evidence="1" type="primary">CCR4-5_1</name>
    <name evidence="1" type="ORF">CK203_011234</name>
</gene>
<organism evidence="1 2">
    <name type="scientific">Vitis vinifera</name>
    <name type="common">Grape</name>
    <dbReference type="NCBI Taxonomy" id="29760"/>
    <lineage>
        <taxon>Eukaryota</taxon>
        <taxon>Viridiplantae</taxon>
        <taxon>Streptophyta</taxon>
        <taxon>Embryophyta</taxon>
        <taxon>Tracheophyta</taxon>
        <taxon>Spermatophyta</taxon>
        <taxon>Magnoliopsida</taxon>
        <taxon>eudicotyledons</taxon>
        <taxon>Gunneridae</taxon>
        <taxon>Pentapetalae</taxon>
        <taxon>rosids</taxon>
        <taxon>Vitales</taxon>
        <taxon>Vitaceae</taxon>
        <taxon>Viteae</taxon>
        <taxon>Vitis</taxon>
    </lineage>
</organism>